<dbReference type="GO" id="GO:0016020">
    <property type="term" value="C:membrane"/>
    <property type="evidence" value="ECO:0007669"/>
    <property type="project" value="UniProtKB-SubCell"/>
</dbReference>
<feature type="transmembrane region" description="Helical" evidence="6">
    <location>
        <begin position="312"/>
        <end position="331"/>
    </location>
</feature>
<comment type="similarity">
    <text evidence="2 6">Belongs to the drug/metabolite transporter (DMT) superfamily. Plant drug/metabolite exporter (P-DME) (TC 2.A.7.4) family.</text>
</comment>
<dbReference type="Pfam" id="PF00892">
    <property type="entry name" value="EamA"/>
    <property type="match status" value="2"/>
</dbReference>
<evidence type="ECO:0000256" key="4">
    <source>
        <dbReference type="ARBA" id="ARBA00022989"/>
    </source>
</evidence>
<dbReference type="AlphaFoldDB" id="A0AB32VMF2"/>
<dbReference type="PANTHER" id="PTHR31218">
    <property type="entry name" value="WAT1-RELATED PROTEIN"/>
    <property type="match status" value="1"/>
</dbReference>
<accession>A0AB32VMF2</accession>
<feature type="domain" description="EamA" evidence="7">
    <location>
        <begin position="16"/>
        <end position="154"/>
    </location>
</feature>
<dbReference type="GO" id="GO:0022857">
    <property type="term" value="F:transmembrane transporter activity"/>
    <property type="evidence" value="ECO:0007669"/>
    <property type="project" value="InterPro"/>
</dbReference>
<feature type="transmembrane region" description="Helical" evidence="6">
    <location>
        <begin position="253"/>
        <end position="278"/>
    </location>
</feature>
<feature type="transmembrane region" description="Helical" evidence="6">
    <location>
        <begin position="139"/>
        <end position="157"/>
    </location>
</feature>
<feature type="transmembrane region" description="Helical" evidence="6">
    <location>
        <begin position="285"/>
        <end position="306"/>
    </location>
</feature>
<keyword evidence="4 6" id="KW-1133">Transmembrane helix</keyword>
<organism evidence="8 9">
    <name type="scientific">Theobroma cacao</name>
    <name type="common">Cacao</name>
    <name type="synonym">Cocoa</name>
    <dbReference type="NCBI Taxonomy" id="3641"/>
    <lineage>
        <taxon>Eukaryota</taxon>
        <taxon>Viridiplantae</taxon>
        <taxon>Streptophyta</taxon>
        <taxon>Embryophyta</taxon>
        <taxon>Tracheophyta</taxon>
        <taxon>Spermatophyta</taxon>
        <taxon>Magnoliopsida</taxon>
        <taxon>eudicotyledons</taxon>
        <taxon>Gunneridae</taxon>
        <taxon>Pentapetalae</taxon>
        <taxon>rosids</taxon>
        <taxon>malvids</taxon>
        <taxon>Malvales</taxon>
        <taxon>Malvaceae</taxon>
        <taxon>Byttnerioideae</taxon>
        <taxon>Theobroma</taxon>
    </lineage>
</organism>
<dbReference type="InterPro" id="IPR037185">
    <property type="entry name" value="EmrE-like"/>
</dbReference>
<sequence>MGAKFCNPGQGLKPVVIMLLVQAVLAGVNVMYKLAVVDGMSMRVLISYRFIFATVFILPLALILERKSKAKLTWKIAFQGFLSGLFGGALGQNLFIGSLALTSATFATAMSNLIPAATFILVITLRLERLAIRTLEGTAKLVGTVLSIGGAMVLTFYKGREISLWSTSINLAKYDEDHLIEAHPSLRNQALGSVLALVACLCYAIWYIIQAKMNESYPCKYSSTALMSITASIQATIYAIITDRNWSAWKLGWNIRLFTVFYTGSISTGLMIVVMTWCIRLKGPLFVSIFNPFALIYVAIVGSLILNERLHLGSIIGSALIMGGVYVALWGKIKEIKNSAQLVHLRSMDSEVVEVTLN</sequence>
<evidence type="ECO:0000259" key="7">
    <source>
        <dbReference type="Pfam" id="PF00892"/>
    </source>
</evidence>
<feature type="transmembrane region" description="Helical" evidence="6">
    <location>
        <begin position="44"/>
        <end position="64"/>
    </location>
</feature>
<feature type="domain" description="EamA" evidence="7">
    <location>
        <begin position="191"/>
        <end position="329"/>
    </location>
</feature>
<dbReference type="SUPFAM" id="SSF103481">
    <property type="entry name" value="Multidrug resistance efflux transporter EmrE"/>
    <property type="match status" value="2"/>
</dbReference>
<dbReference type="InterPro" id="IPR030184">
    <property type="entry name" value="WAT1-related"/>
</dbReference>
<evidence type="ECO:0000313" key="8">
    <source>
        <dbReference type="Proteomes" id="UP000694886"/>
    </source>
</evidence>
<evidence type="ECO:0000256" key="1">
    <source>
        <dbReference type="ARBA" id="ARBA00004141"/>
    </source>
</evidence>
<feature type="transmembrane region" description="Helical" evidence="6">
    <location>
        <begin position="12"/>
        <end position="32"/>
    </location>
</feature>
<comment type="subcellular location">
    <subcellularLocation>
        <location evidence="1 6">Membrane</location>
        <topology evidence="1 6">Multi-pass membrane protein</topology>
    </subcellularLocation>
</comment>
<keyword evidence="3 6" id="KW-0812">Transmembrane</keyword>
<protein>
    <recommendedName>
        <fullName evidence="6">WAT1-related protein</fullName>
    </recommendedName>
</protein>
<dbReference type="KEGG" id="tcc:18611748"/>
<feature type="transmembrane region" description="Helical" evidence="6">
    <location>
        <begin position="190"/>
        <end position="209"/>
    </location>
</feature>
<evidence type="ECO:0000256" key="2">
    <source>
        <dbReference type="ARBA" id="ARBA00007635"/>
    </source>
</evidence>
<evidence type="ECO:0000313" key="9">
    <source>
        <dbReference type="RefSeq" id="XP_007048229.2"/>
    </source>
</evidence>
<evidence type="ECO:0000256" key="5">
    <source>
        <dbReference type="ARBA" id="ARBA00023136"/>
    </source>
</evidence>
<feature type="transmembrane region" description="Helical" evidence="6">
    <location>
        <begin position="221"/>
        <end position="241"/>
    </location>
</feature>
<evidence type="ECO:0000256" key="6">
    <source>
        <dbReference type="RuleBase" id="RU363077"/>
    </source>
</evidence>
<gene>
    <name evidence="9" type="primary">LOC18611748</name>
</gene>
<dbReference type="GeneID" id="18611748"/>
<dbReference type="InterPro" id="IPR000620">
    <property type="entry name" value="EamA_dom"/>
</dbReference>
<evidence type="ECO:0000256" key="3">
    <source>
        <dbReference type="ARBA" id="ARBA00022692"/>
    </source>
</evidence>
<proteinExistence type="inferred from homology"/>
<dbReference type="RefSeq" id="XP_007048229.2">
    <property type="nucleotide sequence ID" value="XM_007048167.2"/>
</dbReference>
<reference evidence="9" key="1">
    <citation type="submission" date="2025-08" db="UniProtKB">
        <authorList>
            <consortium name="RefSeq"/>
        </authorList>
    </citation>
    <scope>IDENTIFICATION</scope>
</reference>
<name>A0AB32VMF2_THECC</name>
<feature type="transmembrane region" description="Helical" evidence="6">
    <location>
        <begin position="106"/>
        <end position="127"/>
    </location>
</feature>
<keyword evidence="5 6" id="KW-0472">Membrane</keyword>
<dbReference type="Proteomes" id="UP000694886">
    <property type="component" value="Unplaced"/>
</dbReference>